<dbReference type="Pfam" id="PF01012">
    <property type="entry name" value="ETF"/>
    <property type="match status" value="1"/>
</dbReference>
<dbReference type="HOGENOM" id="CLU_034178_0_1_10"/>
<dbReference type="GO" id="GO:0050660">
    <property type="term" value="F:flavin adenine dinucleotide binding"/>
    <property type="evidence" value="ECO:0007669"/>
    <property type="project" value="InterPro"/>
</dbReference>
<keyword evidence="2" id="KW-0813">Transport</keyword>
<evidence type="ECO:0000256" key="1">
    <source>
        <dbReference type="ARBA" id="ARBA00005817"/>
    </source>
</evidence>
<sequence>MSVLVFVEGLNGEIKKSSLEAASYGSQVAQQLGTSATAVAIGEVHEEALTKLGEQGISKVLYDADDRLKQFVADAYVKVIAKAAQQENAAVLVFSNSNIGAAVGAKLAVRLNGSLATNVTSLPKTDGGSFTVTRGVFSGKAFADVALTSDVKIIAVKKNAYDITSNAGSTATVEKISADLADTDFAAAPKETVMQDTDGGVLLPEAEIVVSGGRGLKGPENWHLVEDLAKALGAATACSKPVSDMDWRPHHEHVGQTGITVSPNLYIAIGISGAIQHLAGVNSSKVIVVINKDPEAPFFKAADYGIVGDAFEVVPKLIEAARALDK</sequence>
<dbReference type="Proteomes" id="UP000033109">
    <property type="component" value="Chromosome"/>
</dbReference>
<dbReference type="Gene3D" id="3.40.50.1220">
    <property type="entry name" value="TPP-binding domain"/>
    <property type="match status" value="1"/>
</dbReference>
<evidence type="ECO:0000259" key="4">
    <source>
        <dbReference type="SMART" id="SM00893"/>
    </source>
</evidence>
<feature type="domain" description="Electron transfer flavoprotein alpha/beta-subunit N-terminal" evidence="4">
    <location>
        <begin position="3"/>
        <end position="189"/>
    </location>
</feature>
<feature type="binding site" evidence="3">
    <location>
        <begin position="270"/>
        <end position="277"/>
    </location>
    <ligand>
        <name>FAD</name>
        <dbReference type="ChEBI" id="CHEBI:57692"/>
    </ligand>
</feature>
<dbReference type="SMART" id="SM00893">
    <property type="entry name" value="ETF"/>
    <property type="match status" value="1"/>
</dbReference>
<dbReference type="Gene3D" id="3.40.50.620">
    <property type="entry name" value="HUPs"/>
    <property type="match status" value="1"/>
</dbReference>
<organism evidence="5 6">
    <name type="scientific">Pontibacter korlensis</name>
    <dbReference type="NCBI Taxonomy" id="400092"/>
    <lineage>
        <taxon>Bacteria</taxon>
        <taxon>Pseudomonadati</taxon>
        <taxon>Bacteroidota</taxon>
        <taxon>Cytophagia</taxon>
        <taxon>Cytophagales</taxon>
        <taxon>Hymenobacteraceae</taxon>
        <taxon>Pontibacter</taxon>
    </lineage>
</organism>
<proteinExistence type="inferred from homology"/>
<dbReference type="Pfam" id="PF00766">
    <property type="entry name" value="ETF_alpha"/>
    <property type="match status" value="1"/>
</dbReference>
<evidence type="ECO:0000313" key="5">
    <source>
        <dbReference type="EMBL" id="AKD04912.1"/>
    </source>
</evidence>
<dbReference type="AlphaFoldDB" id="A0A0E3UY82"/>
<dbReference type="InterPro" id="IPR029035">
    <property type="entry name" value="DHS-like_NAD/FAD-binding_dom"/>
</dbReference>
<dbReference type="STRING" id="400092.PKOR_19690"/>
<dbReference type="GO" id="GO:0009055">
    <property type="term" value="F:electron transfer activity"/>
    <property type="evidence" value="ECO:0007669"/>
    <property type="project" value="InterPro"/>
</dbReference>
<dbReference type="PANTHER" id="PTHR43153:SF1">
    <property type="entry name" value="ELECTRON TRANSFER FLAVOPROTEIN SUBUNIT ALPHA, MITOCHONDRIAL"/>
    <property type="match status" value="1"/>
</dbReference>
<keyword evidence="6" id="KW-1185">Reference proteome</keyword>
<dbReference type="EMBL" id="CP009621">
    <property type="protein sequence ID" value="AKD04912.1"/>
    <property type="molecule type" value="Genomic_DNA"/>
</dbReference>
<dbReference type="InterPro" id="IPR014731">
    <property type="entry name" value="ETF_asu_C"/>
</dbReference>
<name>A0A0E3UY82_9BACT</name>
<dbReference type="InterPro" id="IPR014730">
    <property type="entry name" value="ETF_a/b_N"/>
</dbReference>
<comment type="similarity">
    <text evidence="1">Belongs to the ETF alpha-subunit/FixB family.</text>
</comment>
<evidence type="ECO:0000313" key="6">
    <source>
        <dbReference type="Proteomes" id="UP000033109"/>
    </source>
</evidence>
<dbReference type="GO" id="GO:0033539">
    <property type="term" value="P:fatty acid beta-oxidation using acyl-CoA dehydrogenase"/>
    <property type="evidence" value="ECO:0007669"/>
    <property type="project" value="TreeGrafter"/>
</dbReference>
<gene>
    <name evidence="5" type="ORF">PKOR_19690</name>
</gene>
<reference evidence="5 6" key="1">
    <citation type="journal article" date="2015" name="Sci. Rep.">
        <title>Unraveling adaptation of Pontibacter korlensis to radiation and infertility in desert through complete genome and comparative transcriptomic analysis.</title>
        <authorList>
            <person name="Dai J."/>
            <person name="Dai W."/>
            <person name="Qiu C."/>
            <person name="Yang Z."/>
            <person name="Zhang Y."/>
            <person name="Zhou M."/>
            <person name="Zhang L."/>
            <person name="Fang C."/>
            <person name="Gao Q."/>
            <person name="Yang Q."/>
            <person name="Li X."/>
            <person name="Wang Z."/>
            <person name="Wang Z."/>
            <person name="Jia Z."/>
            <person name="Chen X."/>
        </authorList>
    </citation>
    <scope>NUCLEOTIDE SEQUENCE [LARGE SCALE GENOMIC DNA]</scope>
    <source>
        <strain evidence="5 6">X14-1T</strain>
    </source>
</reference>
<dbReference type="PIRSF" id="PIRSF000089">
    <property type="entry name" value="Electra_flavoP_a"/>
    <property type="match status" value="1"/>
</dbReference>
<dbReference type="InterPro" id="IPR014729">
    <property type="entry name" value="Rossmann-like_a/b/a_fold"/>
</dbReference>
<comment type="cofactor">
    <cofactor evidence="3">
        <name>FAD</name>
        <dbReference type="ChEBI" id="CHEBI:57692"/>
    </cofactor>
    <text evidence="3">Binds 1 FAD per dimer.</text>
</comment>
<evidence type="ECO:0000256" key="3">
    <source>
        <dbReference type="PIRSR" id="PIRSR000089-1"/>
    </source>
</evidence>
<dbReference type="InterPro" id="IPR001308">
    <property type="entry name" value="ETF_a/FixB"/>
</dbReference>
<dbReference type="SUPFAM" id="SSF52467">
    <property type="entry name" value="DHS-like NAD/FAD-binding domain"/>
    <property type="match status" value="1"/>
</dbReference>
<dbReference type="PANTHER" id="PTHR43153">
    <property type="entry name" value="ELECTRON TRANSFER FLAVOPROTEIN ALPHA"/>
    <property type="match status" value="1"/>
</dbReference>
<feature type="binding site" evidence="3">
    <location>
        <position position="291"/>
    </location>
    <ligand>
        <name>FAD</name>
        <dbReference type="ChEBI" id="CHEBI:57692"/>
    </ligand>
</feature>
<dbReference type="RefSeq" id="WP_046312957.1">
    <property type="nucleotide sequence ID" value="NZ_CBCSCY010000025.1"/>
</dbReference>
<protein>
    <submittedName>
        <fullName evidence="5">Electron transfer flavoprotein subunit alpha</fullName>
    </submittedName>
</protein>
<dbReference type="OrthoDB" id="9770286at2"/>
<accession>A0A0E3UY82</accession>
<evidence type="ECO:0000256" key="2">
    <source>
        <dbReference type="ARBA" id="ARBA00022982"/>
    </source>
</evidence>
<keyword evidence="2" id="KW-0249">Electron transport</keyword>
<keyword evidence="3" id="KW-0274">FAD</keyword>
<feature type="binding site" evidence="3">
    <location>
        <position position="214"/>
    </location>
    <ligand>
        <name>FAD</name>
        <dbReference type="ChEBI" id="CHEBI:57692"/>
    </ligand>
</feature>
<keyword evidence="3" id="KW-0285">Flavoprotein</keyword>
<dbReference type="KEGG" id="pko:PKOR_19690"/>
<dbReference type="PATRIC" id="fig|400092.3.peg.4308"/>
<dbReference type="SUPFAM" id="SSF52402">
    <property type="entry name" value="Adenine nucleotide alpha hydrolases-like"/>
    <property type="match status" value="1"/>
</dbReference>